<dbReference type="GeneID" id="49388233"/>
<dbReference type="KEGG" id="slx:SLAV_36335"/>
<name>A0A2K8PQJ6_STRLA</name>
<dbReference type="Proteomes" id="UP000231791">
    <property type="component" value="Chromosome"/>
</dbReference>
<gene>
    <name evidence="1" type="ORF">SLAV_36335</name>
</gene>
<dbReference type="EMBL" id="CP024985">
    <property type="protein sequence ID" value="ATZ29032.1"/>
    <property type="molecule type" value="Genomic_DNA"/>
</dbReference>
<protein>
    <submittedName>
        <fullName evidence="1">Uncharacterized protein</fullName>
    </submittedName>
</protein>
<dbReference type="RefSeq" id="WP_100661178.1">
    <property type="nucleotide sequence ID" value="NZ_CP024985.1"/>
</dbReference>
<sequence length="252" mass="27306">MIRQSRRLARSVSFDVTDGHGVIEVTGGESGSLLLLAGDPEFPEANDGCGSMGWLAARAGTGSPGLSDVKYLIEWLGAPGLVPDPRTGQAEPPDPESLRPLLSLLPPGRYVMTAALAPHHLRVVHPRALQVRSWYADEELALVTTDAWPPRDHGAVRRYRDSIRAGGDLPALVALFPTAESRVGYLLDGHHKLAAYDQAEVRPLVIRLVPQVPRPLRLDDLDRAQAAFSDSPSRHQGDTLGRVLSSMREESA</sequence>
<evidence type="ECO:0000313" key="1">
    <source>
        <dbReference type="EMBL" id="ATZ29032.1"/>
    </source>
</evidence>
<dbReference type="AlphaFoldDB" id="A0A2K8PQJ6"/>
<organism evidence="1 2">
    <name type="scientific">Streptomyces lavendulae subsp. lavendulae</name>
    <dbReference type="NCBI Taxonomy" id="58340"/>
    <lineage>
        <taxon>Bacteria</taxon>
        <taxon>Bacillati</taxon>
        <taxon>Actinomycetota</taxon>
        <taxon>Actinomycetes</taxon>
        <taxon>Kitasatosporales</taxon>
        <taxon>Streptomycetaceae</taxon>
        <taxon>Streptomyces</taxon>
    </lineage>
</organism>
<evidence type="ECO:0000313" key="2">
    <source>
        <dbReference type="Proteomes" id="UP000231791"/>
    </source>
</evidence>
<accession>A0A2K8PQJ6</accession>
<keyword evidence="2" id="KW-1185">Reference proteome</keyword>
<reference evidence="1 2" key="1">
    <citation type="submission" date="2017-11" db="EMBL/GenBank/DDBJ databases">
        <title>Complete genome sequence of Streptomyces lavendulae subsp. lavendulae CCM 3239 (formerly 'Streptomyces aureofaciens CCM 3239'), the producer of the angucycline-type antibiotic auricin.</title>
        <authorList>
            <person name="Busche T."/>
            <person name="Novakova R."/>
            <person name="Al'Dilaimi A."/>
            <person name="Homerova D."/>
            <person name="Feckova L."/>
            <person name="Rezuchova B."/>
            <person name="Mingyar E."/>
            <person name="Csolleiova D."/>
            <person name="Bekeova C."/>
            <person name="Winkler A."/>
            <person name="Sevcikova B."/>
            <person name="Kalinowski J."/>
            <person name="Kormanec J."/>
            <person name="Ruckert C."/>
        </authorList>
    </citation>
    <scope>NUCLEOTIDE SEQUENCE [LARGE SCALE GENOMIC DNA]</scope>
    <source>
        <strain evidence="1 2">CCM 3239</strain>
    </source>
</reference>
<proteinExistence type="predicted"/>